<protein>
    <submittedName>
        <fullName evidence="4">Signal transducer regulating beta-lactamase production, contains metallopeptidase domain</fullName>
    </submittedName>
</protein>
<dbReference type="Proteomes" id="UP000198508">
    <property type="component" value="Unassembled WGS sequence"/>
</dbReference>
<evidence type="ECO:0000259" key="3">
    <source>
        <dbReference type="Pfam" id="PF05569"/>
    </source>
</evidence>
<dbReference type="EMBL" id="FOIM01000027">
    <property type="protein sequence ID" value="SEU06134.1"/>
    <property type="molecule type" value="Genomic_DNA"/>
</dbReference>
<name>A0A1I0J8C9_9FIRM</name>
<sequence>MVETLITSSALIAGICACRLLFSGRISPRIMYAMWGLPALRLLMPLFYPADRWLKTLRSSFSVMNAVDRLHDQVIAGTEMEPLVDNILTGRVRGYVNPSTLPQKLVGVDWQLVFLAVWLTGSAVLLVWILWVNFHFAARLRRTRVRCRGAVYGVTHLPVYRAPDLRSPCLVMFLGEQSIYLPEDLEAEPEQMKHILIHETCHARHLDPVWGALRCMLVCAYWINPFVLLAAYLSKRDCELACDEAAVKRLGEEARFDYGRTLIALTAGKRAFSDLFCISADFVFGRKTMKERITLLAARPRTTALTAALILAVSAALIACTYTGRAAQGVQKRTGLWAEYFCSRDGRALAGLYSPERQAGFYEMEPVSTDESGNYLGFGWSSPWPMDGRYDIQVEGTRAQITYYAMTSEPHLWVWKETLEWEKSDGIYYVEREALSIFDAVSGLTEFEAAYGQGIEGTPLDYRTNGMGAALNENVKGDPVMTFLAAPETAGPYLLNLEGGSAAAETVGDQSSVTYEFRDGSGVVIRMERPFGADGIWVPTGWSGAVETADDAQVDGADEGNEGVTPASKEAESAETELPEAELPEAELSEAKAERAEDGDEDSEAEAVKAVVGEFAQAYFQDDPAAMARVMTGSAAKKIAGAGEQLWDRLDAFQIKGDLSGAENRDQLEVQCEYRVAGEDSYSYLGVELVREENGWSVSGYYLEK</sequence>
<evidence type="ECO:0000313" key="4">
    <source>
        <dbReference type="EMBL" id="SEU06134.1"/>
    </source>
</evidence>
<keyword evidence="2" id="KW-0812">Transmembrane</keyword>
<dbReference type="CDD" id="cd07341">
    <property type="entry name" value="M56_BlaR1_MecR1_like"/>
    <property type="match status" value="1"/>
</dbReference>
<keyword evidence="5" id="KW-1185">Reference proteome</keyword>
<dbReference type="AlphaFoldDB" id="A0A1I0J8C9"/>
<evidence type="ECO:0000256" key="1">
    <source>
        <dbReference type="SAM" id="MobiDB-lite"/>
    </source>
</evidence>
<keyword evidence="2" id="KW-0472">Membrane</keyword>
<feature type="compositionally biased region" description="Acidic residues" evidence="1">
    <location>
        <begin position="573"/>
        <end position="588"/>
    </location>
</feature>
<dbReference type="STRING" id="460384.SAMN05216313_12753"/>
<feature type="transmembrane region" description="Helical" evidence="2">
    <location>
        <begin position="302"/>
        <end position="324"/>
    </location>
</feature>
<dbReference type="GeneID" id="93280982"/>
<proteinExistence type="predicted"/>
<organism evidence="4 5">
    <name type="scientific">Enterocloster lavalensis</name>
    <dbReference type="NCBI Taxonomy" id="460384"/>
    <lineage>
        <taxon>Bacteria</taxon>
        <taxon>Bacillati</taxon>
        <taxon>Bacillota</taxon>
        <taxon>Clostridia</taxon>
        <taxon>Lachnospirales</taxon>
        <taxon>Lachnospiraceae</taxon>
        <taxon>Enterocloster</taxon>
    </lineage>
</organism>
<evidence type="ECO:0000313" key="5">
    <source>
        <dbReference type="Proteomes" id="UP000198508"/>
    </source>
</evidence>
<dbReference type="InterPro" id="IPR052173">
    <property type="entry name" value="Beta-lactam_resp_regulator"/>
</dbReference>
<gene>
    <name evidence="4" type="ORF">SAMN05216313_12753</name>
</gene>
<feature type="region of interest" description="Disordered" evidence="1">
    <location>
        <begin position="555"/>
        <end position="602"/>
    </location>
</feature>
<dbReference type="RefSeq" id="WP_092368506.1">
    <property type="nucleotide sequence ID" value="NZ_FOIM01000027.1"/>
</dbReference>
<accession>A0A1I0J8C9</accession>
<feature type="domain" description="Peptidase M56" evidence="3">
    <location>
        <begin position="3"/>
        <end position="296"/>
    </location>
</feature>
<dbReference type="InterPro" id="IPR008756">
    <property type="entry name" value="Peptidase_M56"/>
</dbReference>
<reference evidence="5" key="1">
    <citation type="submission" date="2016-10" db="EMBL/GenBank/DDBJ databases">
        <authorList>
            <person name="Varghese N."/>
            <person name="Submissions S."/>
        </authorList>
    </citation>
    <scope>NUCLEOTIDE SEQUENCE [LARGE SCALE GENOMIC DNA]</scope>
    <source>
        <strain evidence="5">NLAE-zl-G277</strain>
    </source>
</reference>
<keyword evidence="2" id="KW-1133">Transmembrane helix</keyword>
<evidence type="ECO:0000256" key="2">
    <source>
        <dbReference type="SAM" id="Phobius"/>
    </source>
</evidence>
<feature type="transmembrane region" description="Helical" evidence="2">
    <location>
        <begin position="6"/>
        <end position="22"/>
    </location>
</feature>
<feature type="transmembrane region" description="Helical" evidence="2">
    <location>
        <begin position="29"/>
        <end position="48"/>
    </location>
</feature>
<feature type="transmembrane region" description="Helical" evidence="2">
    <location>
        <begin position="112"/>
        <end position="134"/>
    </location>
</feature>
<dbReference type="PANTHER" id="PTHR34978:SF3">
    <property type="entry name" value="SLR0241 PROTEIN"/>
    <property type="match status" value="1"/>
</dbReference>
<dbReference type="Pfam" id="PF05569">
    <property type="entry name" value="Peptidase_M56"/>
    <property type="match status" value="1"/>
</dbReference>
<dbReference type="PANTHER" id="PTHR34978">
    <property type="entry name" value="POSSIBLE SENSOR-TRANSDUCER PROTEIN BLAR"/>
    <property type="match status" value="1"/>
</dbReference>